<dbReference type="EMBL" id="CP144752">
    <property type="protein sequence ID" value="WVZ90800.1"/>
    <property type="molecule type" value="Genomic_DNA"/>
</dbReference>
<accession>A0AAQ3UFN5</accession>
<organism evidence="2 3">
    <name type="scientific">Paspalum notatum var. saurae</name>
    <dbReference type="NCBI Taxonomy" id="547442"/>
    <lineage>
        <taxon>Eukaryota</taxon>
        <taxon>Viridiplantae</taxon>
        <taxon>Streptophyta</taxon>
        <taxon>Embryophyta</taxon>
        <taxon>Tracheophyta</taxon>
        <taxon>Spermatophyta</taxon>
        <taxon>Magnoliopsida</taxon>
        <taxon>Liliopsida</taxon>
        <taxon>Poales</taxon>
        <taxon>Poaceae</taxon>
        <taxon>PACMAD clade</taxon>
        <taxon>Panicoideae</taxon>
        <taxon>Andropogonodae</taxon>
        <taxon>Paspaleae</taxon>
        <taxon>Paspalinae</taxon>
        <taxon>Paspalum</taxon>
    </lineage>
</organism>
<evidence type="ECO:0000313" key="2">
    <source>
        <dbReference type="EMBL" id="WVZ90799.1"/>
    </source>
</evidence>
<keyword evidence="3" id="KW-1185">Reference proteome</keyword>
<evidence type="ECO:0000256" key="1">
    <source>
        <dbReference type="SAM" id="Phobius"/>
    </source>
</evidence>
<dbReference type="Proteomes" id="UP001341281">
    <property type="component" value="Chromosome 08"/>
</dbReference>
<protein>
    <submittedName>
        <fullName evidence="2">Uncharacterized protein</fullName>
    </submittedName>
</protein>
<evidence type="ECO:0000313" key="3">
    <source>
        <dbReference type="Proteomes" id="UP001341281"/>
    </source>
</evidence>
<gene>
    <name evidence="2" type="ORF">U9M48_037063</name>
</gene>
<reference evidence="2 3" key="1">
    <citation type="submission" date="2024-02" db="EMBL/GenBank/DDBJ databases">
        <title>High-quality chromosome-scale genome assembly of Pensacola bahiagrass (Paspalum notatum Flugge var. saurae).</title>
        <authorList>
            <person name="Vega J.M."/>
            <person name="Podio M."/>
            <person name="Orjuela J."/>
            <person name="Siena L.A."/>
            <person name="Pessino S.C."/>
            <person name="Combes M.C."/>
            <person name="Mariac C."/>
            <person name="Albertini E."/>
            <person name="Pupilli F."/>
            <person name="Ortiz J.P.A."/>
            <person name="Leblanc O."/>
        </authorList>
    </citation>
    <scope>NUCLEOTIDE SEQUENCE [LARGE SCALE GENOMIC DNA]</scope>
    <source>
        <strain evidence="2">R1</strain>
        <tissue evidence="2">Leaf</tissue>
    </source>
</reference>
<proteinExistence type="predicted"/>
<dbReference type="EMBL" id="CP144752">
    <property type="protein sequence ID" value="WVZ90799.1"/>
    <property type="molecule type" value="Genomic_DNA"/>
</dbReference>
<keyword evidence="1" id="KW-0812">Transmembrane</keyword>
<keyword evidence="1" id="KW-0472">Membrane</keyword>
<dbReference type="AlphaFoldDB" id="A0AAQ3UFN5"/>
<feature type="transmembrane region" description="Helical" evidence="1">
    <location>
        <begin position="110"/>
        <end position="129"/>
    </location>
</feature>
<keyword evidence="1" id="KW-1133">Transmembrane helix</keyword>
<name>A0AAQ3UFN5_PASNO</name>
<sequence length="159" mass="17582">MAMAALAKVLRGGRRFGSGASSHLLPGISRRAPLEGVAGTLLPSLGSAGGIGRRLLSEASPEAWLDTLKKKYYMTSGGHYEPYYSEIVALDITRRLDNLHHRCKVHNKRLRYAGALVGVVYLMLAYLTYQCYVNHKLLAELQADVKQKKSLLKELDVLL</sequence>